<dbReference type="Gene3D" id="3.40.50.1820">
    <property type="entry name" value="alpha/beta hydrolase"/>
    <property type="match status" value="1"/>
</dbReference>
<dbReference type="GO" id="GO:0016787">
    <property type="term" value="F:hydrolase activity"/>
    <property type="evidence" value="ECO:0007669"/>
    <property type="project" value="UniProtKB-KW"/>
</dbReference>
<organism evidence="5 6">
    <name type="scientific">Blyttiomyces helicus</name>
    <dbReference type="NCBI Taxonomy" id="388810"/>
    <lineage>
        <taxon>Eukaryota</taxon>
        <taxon>Fungi</taxon>
        <taxon>Fungi incertae sedis</taxon>
        <taxon>Chytridiomycota</taxon>
        <taxon>Chytridiomycota incertae sedis</taxon>
        <taxon>Chytridiomycetes</taxon>
        <taxon>Chytridiomycetes incertae sedis</taxon>
        <taxon>Blyttiomyces</taxon>
    </lineage>
</organism>
<evidence type="ECO:0000259" key="4">
    <source>
        <dbReference type="Pfam" id="PF01764"/>
    </source>
</evidence>
<feature type="non-terminal residue" evidence="5">
    <location>
        <position position="187"/>
    </location>
</feature>
<reference evidence="6" key="1">
    <citation type="journal article" date="2018" name="Nat. Microbiol.">
        <title>Leveraging single-cell genomics to expand the fungal tree of life.</title>
        <authorList>
            <person name="Ahrendt S.R."/>
            <person name="Quandt C.A."/>
            <person name="Ciobanu D."/>
            <person name="Clum A."/>
            <person name="Salamov A."/>
            <person name="Andreopoulos B."/>
            <person name="Cheng J.F."/>
            <person name="Woyke T."/>
            <person name="Pelin A."/>
            <person name="Henrissat B."/>
            <person name="Reynolds N.K."/>
            <person name="Benny G.L."/>
            <person name="Smith M.E."/>
            <person name="James T.Y."/>
            <person name="Grigoriev I.V."/>
        </authorList>
    </citation>
    <scope>NUCLEOTIDE SEQUENCE [LARGE SCALE GENOMIC DNA]</scope>
</reference>
<gene>
    <name evidence="5" type="ORF">BDK51DRAFT_35312</name>
</gene>
<evidence type="ECO:0000256" key="3">
    <source>
        <dbReference type="SAM" id="SignalP"/>
    </source>
</evidence>
<dbReference type="Pfam" id="PF01764">
    <property type="entry name" value="Lipase_3"/>
    <property type="match status" value="1"/>
</dbReference>
<keyword evidence="1 3" id="KW-0732">Signal</keyword>
<protein>
    <submittedName>
        <fullName evidence="5">Alpha/Beta hydrolase protein</fullName>
    </submittedName>
</protein>
<proteinExistence type="predicted"/>
<name>A0A4P9W873_9FUNG</name>
<dbReference type="InterPro" id="IPR051299">
    <property type="entry name" value="AB_hydrolase_lip/est"/>
</dbReference>
<dbReference type="PANTHER" id="PTHR46640:SF1">
    <property type="entry name" value="FUNGAL LIPASE-LIKE DOMAIN-CONTAINING PROTEIN-RELATED"/>
    <property type="match status" value="1"/>
</dbReference>
<dbReference type="InterPro" id="IPR002921">
    <property type="entry name" value="Fungal_lipase-type"/>
</dbReference>
<sequence>MRFTSSAAMTIFGLSSVLAAPARRNNIKPVNGDCTTPSGPVPAETVADIQRFVGWAGAAYGNASSIQSWTCDRCAESPKLDNITVFQGNSFLNIKSFELEQAFIGVDNERQTIVVSFRGTIQTIVDWLNDFDALFVGADYLVPGALISRGMSDAYESVRAQIKASLPGYVSANPGYTVAFTGHSLGG</sequence>
<evidence type="ECO:0000256" key="2">
    <source>
        <dbReference type="ARBA" id="ARBA00022801"/>
    </source>
</evidence>
<evidence type="ECO:0000256" key="1">
    <source>
        <dbReference type="ARBA" id="ARBA00022729"/>
    </source>
</evidence>
<dbReference type="GO" id="GO:0006629">
    <property type="term" value="P:lipid metabolic process"/>
    <property type="evidence" value="ECO:0007669"/>
    <property type="project" value="InterPro"/>
</dbReference>
<dbReference type="AlphaFoldDB" id="A0A4P9W873"/>
<keyword evidence="6" id="KW-1185">Reference proteome</keyword>
<evidence type="ECO:0000313" key="5">
    <source>
        <dbReference type="EMBL" id="RKO87268.1"/>
    </source>
</evidence>
<dbReference type="SUPFAM" id="SSF53474">
    <property type="entry name" value="alpha/beta-Hydrolases"/>
    <property type="match status" value="1"/>
</dbReference>
<dbReference type="CDD" id="cd00519">
    <property type="entry name" value="Lipase_3"/>
    <property type="match status" value="1"/>
</dbReference>
<feature type="chain" id="PRO_5020762966" evidence="3">
    <location>
        <begin position="20"/>
        <end position="187"/>
    </location>
</feature>
<feature type="domain" description="Fungal lipase-type" evidence="4">
    <location>
        <begin position="114"/>
        <end position="187"/>
    </location>
</feature>
<dbReference type="OrthoDB" id="438440at2759"/>
<accession>A0A4P9W873</accession>
<dbReference type="Proteomes" id="UP000269721">
    <property type="component" value="Unassembled WGS sequence"/>
</dbReference>
<dbReference type="PANTHER" id="PTHR46640">
    <property type="entry name" value="TRIACYLGLYCEROL LIPASE, PUTATIVE (AFU_ORTHOLOGUE AFUA_6G06510)-RELATED"/>
    <property type="match status" value="1"/>
</dbReference>
<feature type="signal peptide" evidence="3">
    <location>
        <begin position="1"/>
        <end position="19"/>
    </location>
</feature>
<dbReference type="InterPro" id="IPR029058">
    <property type="entry name" value="AB_hydrolase_fold"/>
</dbReference>
<dbReference type="EMBL" id="KZ997551">
    <property type="protein sequence ID" value="RKO87268.1"/>
    <property type="molecule type" value="Genomic_DNA"/>
</dbReference>
<evidence type="ECO:0000313" key="6">
    <source>
        <dbReference type="Proteomes" id="UP000269721"/>
    </source>
</evidence>
<keyword evidence="2 5" id="KW-0378">Hydrolase</keyword>